<sequence>MNPIGYKPTSRLRGADVSICACGGWIDLEADERYRLDERNGGKVDISEGRLERPSYLGLSRLHTYRQSDSSHGRTSNLGLPIPQSKMLLLMMRLLNL</sequence>
<keyword evidence="2" id="KW-1185">Reference proteome</keyword>
<reference evidence="1" key="2">
    <citation type="journal article" date="2022" name="Hortic Res">
        <title>The genome of Dioscorea zingiberensis sheds light on the biosynthesis, origin and evolution of the medicinally important diosgenin saponins.</title>
        <authorList>
            <person name="Li Y."/>
            <person name="Tan C."/>
            <person name="Li Z."/>
            <person name="Guo J."/>
            <person name="Li S."/>
            <person name="Chen X."/>
            <person name="Wang C."/>
            <person name="Dai X."/>
            <person name="Yang H."/>
            <person name="Song W."/>
            <person name="Hou L."/>
            <person name="Xu J."/>
            <person name="Tong Z."/>
            <person name="Xu A."/>
            <person name="Yuan X."/>
            <person name="Wang W."/>
            <person name="Yang Q."/>
            <person name="Chen L."/>
            <person name="Sun Z."/>
            <person name="Wang K."/>
            <person name="Pan B."/>
            <person name="Chen J."/>
            <person name="Bao Y."/>
            <person name="Liu F."/>
            <person name="Qi X."/>
            <person name="Gang D.R."/>
            <person name="Wen J."/>
            <person name="Li J."/>
        </authorList>
    </citation>
    <scope>NUCLEOTIDE SEQUENCE</scope>
    <source>
        <strain evidence="1">Dzin_1.0</strain>
    </source>
</reference>
<name>A0A9D5C4G7_9LILI</name>
<evidence type="ECO:0000313" key="1">
    <source>
        <dbReference type="EMBL" id="KAJ0966440.1"/>
    </source>
</evidence>
<proteinExistence type="predicted"/>
<comment type="caution">
    <text evidence="1">The sequence shown here is derived from an EMBL/GenBank/DDBJ whole genome shotgun (WGS) entry which is preliminary data.</text>
</comment>
<reference evidence="1" key="1">
    <citation type="submission" date="2021-03" db="EMBL/GenBank/DDBJ databases">
        <authorList>
            <person name="Li Z."/>
            <person name="Yang C."/>
        </authorList>
    </citation>
    <scope>NUCLEOTIDE SEQUENCE</scope>
    <source>
        <strain evidence="1">Dzin_1.0</strain>
        <tissue evidence="1">Leaf</tissue>
    </source>
</reference>
<dbReference type="Proteomes" id="UP001085076">
    <property type="component" value="Miscellaneous, Linkage group lg08"/>
</dbReference>
<organism evidence="1 2">
    <name type="scientific">Dioscorea zingiberensis</name>
    <dbReference type="NCBI Taxonomy" id="325984"/>
    <lineage>
        <taxon>Eukaryota</taxon>
        <taxon>Viridiplantae</taxon>
        <taxon>Streptophyta</taxon>
        <taxon>Embryophyta</taxon>
        <taxon>Tracheophyta</taxon>
        <taxon>Spermatophyta</taxon>
        <taxon>Magnoliopsida</taxon>
        <taxon>Liliopsida</taxon>
        <taxon>Dioscoreales</taxon>
        <taxon>Dioscoreaceae</taxon>
        <taxon>Dioscorea</taxon>
    </lineage>
</organism>
<dbReference type="AlphaFoldDB" id="A0A9D5C4G7"/>
<accession>A0A9D5C4G7</accession>
<gene>
    <name evidence="1" type="ORF">J5N97_027578</name>
</gene>
<protein>
    <submittedName>
        <fullName evidence="1">Uncharacterized protein</fullName>
    </submittedName>
</protein>
<dbReference type="EMBL" id="JAGGNH010000008">
    <property type="protein sequence ID" value="KAJ0966440.1"/>
    <property type="molecule type" value="Genomic_DNA"/>
</dbReference>
<evidence type="ECO:0000313" key="2">
    <source>
        <dbReference type="Proteomes" id="UP001085076"/>
    </source>
</evidence>